<sequence length="554" mass="59577">MMRRIFALAAVAALLTGCAQLPRSGAIGVGPDVQVEATDDYLYYSPSLPSPGDSQQQIVTGFLSAGNGPQNDYEVARSYLSTSFKADWSASDEVLVQQGSTSFELLDVATARVELQVSATIDANGVYEAQSGEVKRYLDFELVQESGEWRISKAPNLTVLISPNFSVLFKPYQVYFYDSTHLSLVPDIRWFPSRTSTATELMQALLNGPRPWMRDALAWDVPEGTKLSLNSVTITDGVANVDFSDELLAAEAQALRHIQAQVKATLLQIPSVERVRITVNRNDLGIEEIQVPMPQVYAPAPVTLDSDGLFQSGKTSAVYLPASSAAMVNGAREFALDSASKKLGLVTELGLYQINLIAIDKSPSLIDLRPGLLAPSWDNRGYIWSVGSATNSSWKVFDSDGNSKRIDTSVLTGSATTVFGVSPDGARIAALHKGAKSGIWLYPIIRDDSGLPVKLGNGVPQLNTFGEPLAVSWADAGHLAALVTDSSGSVRPTVMTIGGTTRVYTAVPGARQIVANLSGPYLFVLKDDGTLLQSRSSVWSEVQLSVRTMHFAGH</sequence>
<accession>A0A6J6H2J3</accession>
<dbReference type="SMART" id="SM00909">
    <property type="entry name" value="Germane"/>
    <property type="match status" value="1"/>
</dbReference>
<feature type="domain" description="GerMN" evidence="1">
    <location>
        <begin position="198"/>
        <end position="288"/>
    </location>
</feature>
<proteinExistence type="predicted"/>
<protein>
    <submittedName>
        <fullName evidence="2">Unannotated protein</fullName>
    </submittedName>
</protein>
<evidence type="ECO:0000313" key="2">
    <source>
        <dbReference type="EMBL" id="CAB4605445.1"/>
    </source>
</evidence>
<dbReference type="Pfam" id="PF10646">
    <property type="entry name" value="Germane"/>
    <property type="match status" value="1"/>
</dbReference>
<dbReference type="PROSITE" id="PS51257">
    <property type="entry name" value="PROKAR_LIPOPROTEIN"/>
    <property type="match status" value="1"/>
</dbReference>
<dbReference type="InterPro" id="IPR019606">
    <property type="entry name" value="GerMN"/>
</dbReference>
<name>A0A6J6H2J3_9ZZZZ</name>
<dbReference type="Pfam" id="PF10647">
    <property type="entry name" value="Gmad1"/>
    <property type="match status" value="1"/>
</dbReference>
<reference evidence="2" key="1">
    <citation type="submission" date="2020-05" db="EMBL/GenBank/DDBJ databases">
        <authorList>
            <person name="Chiriac C."/>
            <person name="Salcher M."/>
            <person name="Ghai R."/>
            <person name="Kavagutti S V."/>
        </authorList>
    </citation>
    <scope>NUCLEOTIDE SEQUENCE</scope>
</reference>
<dbReference type="Pfam" id="PF25976">
    <property type="entry name" value="LpqB_N"/>
    <property type="match status" value="1"/>
</dbReference>
<dbReference type="AlphaFoldDB" id="A0A6J6H2J3"/>
<dbReference type="InterPro" id="IPR059026">
    <property type="entry name" value="LpqB_N"/>
</dbReference>
<dbReference type="InterPro" id="IPR018910">
    <property type="entry name" value="LpqB_C"/>
</dbReference>
<evidence type="ECO:0000259" key="1">
    <source>
        <dbReference type="SMART" id="SM00909"/>
    </source>
</evidence>
<gene>
    <name evidence="2" type="ORF">UFOPK1855_00087</name>
</gene>
<dbReference type="SUPFAM" id="SSF69304">
    <property type="entry name" value="Tricorn protease N-terminal domain"/>
    <property type="match status" value="1"/>
</dbReference>
<dbReference type="EMBL" id="CAEZUW010000006">
    <property type="protein sequence ID" value="CAB4605445.1"/>
    <property type="molecule type" value="Genomic_DNA"/>
</dbReference>
<organism evidence="2">
    <name type="scientific">freshwater metagenome</name>
    <dbReference type="NCBI Taxonomy" id="449393"/>
    <lineage>
        <taxon>unclassified sequences</taxon>
        <taxon>metagenomes</taxon>
        <taxon>ecological metagenomes</taxon>
    </lineage>
</organism>